<protein>
    <submittedName>
        <fullName evidence="2">Putative ABC antibiotics transporter</fullName>
    </submittedName>
</protein>
<feature type="transmembrane region" description="Helical" evidence="1">
    <location>
        <begin position="502"/>
        <end position="525"/>
    </location>
</feature>
<name>A6TNC6_ALKMQ</name>
<feature type="transmembrane region" description="Helical" evidence="1">
    <location>
        <begin position="85"/>
        <end position="104"/>
    </location>
</feature>
<accession>A6TNC6</accession>
<evidence type="ECO:0000256" key="1">
    <source>
        <dbReference type="SAM" id="Phobius"/>
    </source>
</evidence>
<dbReference type="EMBL" id="CP000724">
    <property type="protein sequence ID" value="ABR47694.1"/>
    <property type="molecule type" value="Genomic_DNA"/>
</dbReference>
<reference evidence="3" key="1">
    <citation type="journal article" date="2016" name="Genome Announc.">
        <title>Complete genome sequence of Alkaliphilus metalliredigens strain QYMF, an alkaliphilic and metal-reducing bacterium isolated from borax-contaminated leachate ponds.</title>
        <authorList>
            <person name="Hwang C."/>
            <person name="Copeland A."/>
            <person name="Lucas S."/>
            <person name="Lapidus A."/>
            <person name="Barry K."/>
            <person name="Detter J.C."/>
            <person name="Glavina Del Rio T."/>
            <person name="Hammon N."/>
            <person name="Israni S."/>
            <person name="Dalin E."/>
            <person name="Tice H."/>
            <person name="Pitluck S."/>
            <person name="Chertkov O."/>
            <person name="Brettin T."/>
            <person name="Bruce D."/>
            <person name="Han C."/>
            <person name="Schmutz J."/>
            <person name="Larimer F."/>
            <person name="Land M.L."/>
            <person name="Hauser L."/>
            <person name="Kyrpides N."/>
            <person name="Mikhailova N."/>
            <person name="Ye Q."/>
            <person name="Zhou J."/>
            <person name="Richardson P."/>
            <person name="Fields M.W."/>
        </authorList>
    </citation>
    <scope>NUCLEOTIDE SEQUENCE [LARGE SCALE GENOMIC DNA]</scope>
    <source>
        <strain evidence="3">QYMF</strain>
    </source>
</reference>
<evidence type="ECO:0000313" key="3">
    <source>
        <dbReference type="Proteomes" id="UP000001572"/>
    </source>
</evidence>
<feature type="transmembrane region" description="Helical" evidence="1">
    <location>
        <begin position="461"/>
        <end position="482"/>
    </location>
</feature>
<keyword evidence="1" id="KW-0472">Membrane</keyword>
<feature type="transmembrane region" description="Helical" evidence="1">
    <location>
        <begin position="160"/>
        <end position="183"/>
    </location>
</feature>
<feature type="transmembrane region" description="Helical" evidence="1">
    <location>
        <begin position="195"/>
        <end position="218"/>
    </location>
</feature>
<feature type="transmembrane region" description="Helical" evidence="1">
    <location>
        <begin position="296"/>
        <end position="315"/>
    </location>
</feature>
<sequence length="532" mass="57274">MKKDFIGTSGLIRLILRRDRILLLIWILVTLGIILGSASSIDSVYPTVEARYERFDQVMNIPMLVLFQSRAFDATLGALATQQTFAGATILAALGSALFLVRNTRKEEQTGRRELIGSTVVGRHAPLTAALAVVLGSGMILTLITALGLIGFGFSMAGSLALGLVVGSAVGISASMAAVAAQLTENASVASISAFGPFYCLHFVRGISNMGGESLAWLGWLVPNGWLENVRPFASERWWIFGLVAIWVFVLLKLAFKLSAIRDLGAGMIPVGNGPAIAPSGLRSPMGLAWRLQRRMLFFWIGLVTFISLPTGLVGPKGLQEYAQGEWIQEYAATLNVASPADAFFTYLLFVMVFPIAMYAIMATLRMRSDEVDGSAEMILTTAVNRWQWAASHLTFGLVAPVILLIIMGLSFGIGSGIQSGDLSGDLTRMLTLTTSLIPAVWVIVGITMAAIGLFGRGSTVVGWTSLAVGIVTEIVVKMGLLPEWLFLTLSPFPHVNPYYQPTATTLLVLTFLSAILISTGFYGLRRRDLTN</sequence>
<feature type="transmembrane region" description="Helical" evidence="1">
    <location>
        <begin position="430"/>
        <end position="454"/>
    </location>
</feature>
<feature type="transmembrane region" description="Helical" evidence="1">
    <location>
        <begin position="396"/>
        <end position="418"/>
    </location>
</feature>
<dbReference type="AlphaFoldDB" id="A6TNC6"/>
<proteinExistence type="predicted"/>
<dbReference type="KEGG" id="amt:Amet_1500"/>
<gene>
    <name evidence="2" type="ordered locus">Amet_1500</name>
</gene>
<keyword evidence="1" id="KW-1133">Transmembrane helix</keyword>
<feature type="transmembrane region" description="Helical" evidence="1">
    <location>
        <begin position="344"/>
        <end position="365"/>
    </location>
</feature>
<dbReference type="Proteomes" id="UP000001572">
    <property type="component" value="Chromosome"/>
</dbReference>
<dbReference type="STRING" id="293826.Amet_1500"/>
<feature type="transmembrane region" description="Helical" evidence="1">
    <location>
        <begin position="238"/>
        <end position="256"/>
    </location>
</feature>
<keyword evidence="3" id="KW-1185">Reference proteome</keyword>
<feature type="transmembrane region" description="Helical" evidence="1">
    <location>
        <begin position="125"/>
        <end position="154"/>
    </location>
</feature>
<dbReference type="eggNOG" id="COG3559">
    <property type="taxonomic scope" value="Bacteria"/>
</dbReference>
<feature type="transmembrane region" description="Helical" evidence="1">
    <location>
        <begin position="21"/>
        <end position="41"/>
    </location>
</feature>
<evidence type="ECO:0000313" key="2">
    <source>
        <dbReference type="EMBL" id="ABR47694.1"/>
    </source>
</evidence>
<keyword evidence="1" id="KW-0812">Transmembrane</keyword>
<dbReference type="HOGENOM" id="CLU_036785_2_0_9"/>
<organism evidence="2 3">
    <name type="scientific">Alkaliphilus metalliredigens (strain QYMF)</name>
    <dbReference type="NCBI Taxonomy" id="293826"/>
    <lineage>
        <taxon>Bacteria</taxon>
        <taxon>Bacillati</taxon>
        <taxon>Bacillota</taxon>
        <taxon>Clostridia</taxon>
        <taxon>Peptostreptococcales</taxon>
        <taxon>Natronincolaceae</taxon>
        <taxon>Alkaliphilus</taxon>
    </lineage>
</organism>